<evidence type="ECO:0000256" key="1">
    <source>
        <dbReference type="SAM" id="Phobius"/>
    </source>
</evidence>
<reference evidence="2 3" key="1">
    <citation type="submission" date="2021-08" db="EMBL/GenBank/DDBJ databases">
        <authorList>
            <person name="Zhang D."/>
            <person name="Zhang A."/>
            <person name="Wang L."/>
        </authorList>
    </citation>
    <scope>NUCLEOTIDE SEQUENCE [LARGE SCALE GENOMIC DNA]</scope>
    <source>
        <strain evidence="2 3">WL0086</strain>
    </source>
</reference>
<proteinExistence type="predicted"/>
<evidence type="ECO:0000313" key="2">
    <source>
        <dbReference type="EMBL" id="WRQ86599.1"/>
    </source>
</evidence>
<keyword evidence="1" id="KW-0472">Membrane</keyword>
<feature type="transmembrane region" description="Helical" evidence="1">
    <location>
        <begin position="38"/>
        <end position="57"/>
    </location>
</feature>
<gene>
    <name evidence="2" type="ORF">K1X11_017445</name>
</gene>
<feature type="transmembrane region" description="Helical" evidence="1">
    <location>
        <begin position="123"/>
        <end position="146"/>
    </location>
</feature>
<reference evidence="2 3" key="2">
    <citation type="submission" date="2023-12" db="EMBL/GenBank/DDBJ databases">
        <title>Description of an unclassified Opitutus bacterium of Verrucomicrobiota.</title>
        <authorList>
            <person name="Zhang D.-F."/>
        </authorList>
    </citation>
    <scope>NUCLEOTIDE SEQUENCE [LARGE SCALE GENOMIC DNA]</scope>
    <source>
        <strain evidence="2 3">WL0086</strain>
    </source>
</reference>
<sequence length="572" mass="64656">MSAARRQSKPLKDREGIGGVAMVEEALHLLRQAPAGWWVLYLAGVVPWLTGLLWVWSRWVWLKPTAGEQAWLALLLVGLFFWLKGMQSECAARLLALRHGRPAEPWSWRRWTRRAQAQFRLQAWGLVVLPAMAALTLPFGWVMAYYQSATVLGDAENLDGESRARAMDWPGQNHLGLLWVSLGSLIVWVNLATCFYLLPWLANRLLGIENLFATRGILLLNSTFLLVVTMLAWMAVDPLIKAFYTLRIFYGQSRREASDLRVELRTLLAGSRAARVVSVAFVALVLAGSGIGSNPARAAEGDASRMDVSEAEVQAAIDRALQQTDFKWNLQPLPPPPDELAEKGWMQDMAESARDAAVALRDSIRRTWRRVTDWLDSWTKPDNAPVVQERPTRVRDDDGGGSWLTPFLYIVLFGIVLLLGWLVWLAVKRGRMQVVPEVMAAPSEAAVPDLRDERVHAAQLPWDRWLQLARECMDRGEWRLAWRALFLAQLARLAAEDWLRLDPAKTNLTYERELARNVPHDPAVVTGFRGRRQGFERVWYGRAEAGVDEAEQWWTELRQTPAPSAPAERAVG</sequence>
<feature type="transmembrane region" description="Helical" evidence="1">
    <location>
        <begin position="218"/>
        <end position="236"/>
    </location>
</feature>
<dbReference type="EMBL" id="CP139781">
    <property type="protein sequence ID" value="WRQ86599.1"/>
    <property type="molecule type" value="Genomic_DNA"/>
</dbReference>
<feature type="transmembrane region" description="Helical" evidence="1">
    <location>
        <begin position="177"/>
        <end position="198"/>
    </location>
</feature>
<keyword evidence="3" id="KW-1185">Reference proteome</keyword>
<keyword evidence="1" id="KW-1133">Transmembrane helix</keyword>
<evidence type="ECO:0008006" key="4">
    <source>
        <dbReference type="Google" id="ProtNLM"/>
    </source>
</evidence>
<dbReference type="Proteomes" id="UP000738431">
    <property type="component" value="Chromosome"/>
</dbReference>
<keyword evidence="1" id="KW-0812">Transmembrane</keyword>
<dbReference type="RefSeq" id="WP_221033060.1">
    <property type="nucleotide sequence ID" value="NZ_CP139781.1"/>
</dbReference>
<feature type="transmembrane region" description="Helical" evidence="1">
    <location>
        <begin position="69"/>
        <end position="85"/>
    </location>
</feature>
<accession>A0ABZ1C4S9</accession>
<protein>
    <recommendedName>
        <fullName evidence="4">DUF4129 domain-containing protein</fullName>
    </recommendedName>
</protein>
<feature type="transmembrane region" description="Helical" evidence="1">
    <location>
        <begin position="407"/>
        <end position="427"/>
    </location>
</feature>
<evidence type="ECO:0000313" key="3">
    <source>
        <dbReference type="Proteomes" id="UP000738431"/>
    </source>
</evidence>
<organism evidence="2 3">
    <name type="scientific">Actomonas aquatica</name>
    <dbReference type="NCBI Taxonomy" id="2866162"/>
    <lineage>
        <taxon>Bacteria</taxon>
        <taxon>Pseudomonadati</taxon>
        <taxon>Verrucomicrobiota</taxon>
        <taxon>Opitutia</taxon>
        <taxon>Opitutales</taxon>
        <taxon>Opitutaceae</taxon>
        <taxon>Actomonas</taxon>
    </lineage>
</organism>
<name>A0ABZ1C4S9_9BACT</name>